<dbReference type="RefSeq" id="WP_119407524.1">
    <property type="nucleotide sequence ID" value="NZ_CP032869.1"/>
</dbReference>
<gene>
    <name evidence="1" type="ORF">HYN43_000160</name>
</gene>
<reference evidence="1 2" key="1">
    <citation type="submission" date="2018-10" db="EMBL/GenBank/DDBJ databases">
        <title>Genome sequencing of Mucilaginibacter sp. HYN0043.</title>
        <authorList>
            <person name="Kim M."/>
            <person name="Yi H."/>
        </authorList>
    </citation>
    <scope>NUCLEOTIDE SEQUENCE [LARGE SCALE GENOMIC DNA]</scope>
    <source>
        <strain evidence="1 2">HYN0043</strain>
    </source>
</reference>
<protein>
    <submittedName>
        <fullName evidence="1">DUF2012 domain-containing protein</fullName>
    </submittedName>
</protein>
<dbReference type="Gene3D" id="2.60.40.1120">
    <property type="entry name" value="Carboxypeptidase-like, regulatory domain"/>
    <property type="match status" value="1"/>
</dbReference>
<keyword evidence="2" id="KW-1185">Reference proteome</keyword>
<dbReference type="SUPFAM" id="SSF49452">
    <property type="entry name" value="Starch-binding domain-like"/>
    <property type="match status" value="1"/>
</dbReference>
<accession>A0A494VS87</accession>
<evidence type="ECO:0000313" key="2">
    <source>
        <dbReference type="Proteomes" id="UP000270046"/>
    </source>
</evidence>
<dbReference type="OrthoDB" id="1223654at2"/>
<dbReference type="InterPro" id="IPR013784">
    <property type="entry name" value="Carb-bd-like_fold"/>
</dbReference>
<dbReference type="AlphaFoldDB" id="A0A494VS87"/>
<evidence type="ECO:0000313" key="1">
    <source>
        <dbReference type="EMBL" id="AYL93802.1"/>
    </source>
</evidence>
<name>A0A494VS87_9SPHI</name>
<dbReference type="KEGG" id="muh:HYN43_000160"/>
<proteinExistence type="predicted"/>
<dbReference type="Pfam" id="PF13715">
    <property type="entry name" value="CarbopepD_reg_2"/>
    <property type="match status" value="1"/>
</dbReference>
<dbReference type="Proteomes" id="UP000270046">
    <property type="component" value="Chromosome"/>
</dbReference>
<dbReference type="EMBL" id="CP032869">
    <property type="protein sequence ID" value="AYL93802.1"/>
    <property type="molecule type" value="Genomic_DNA"/>
</dbReference>
<sequence>MLKYFFLLLLFLPGICLAQLKITGKVINMTDTKPVPNASVFLNNAQVGNKTADDGTFTLSNVKPGKYDFIISIIGYETYTYSVQVNNTNVDLGTITIIPKTFQLNEVKIRPDPNRERYYAIFRRQFLGTSANAEECKILNSDVLDFDYDESTHVLKATSHDFMEIENKALGYRIKYKLTNFNFNGPMQMLYYEGMSTFEDMKGSARQKRKWGKRRQYAYLGSPMHFYRSAIKGTLDSENFVIRRLIRKPNPDYRGGPNNKYLQSLISTPLQRPEFFMFTDKEGLYAIGCTDCLYVMYTKKGQDPSNNVYKPIDLPDNATSIIAFDEPHAFFDSNGIVANPHSVIYEGDWGGSRVADLLPVDYEPVKK</sequence>
<dbReference type="GO" id="GO:0030246">
    <property type="term" value="F:carbohydrate binding"/>
    <property type="evidence" value="ECO:0007669"/>
    <property type="project" value="InterPro"/>
</dbReference>
<organism evidence="1 2">
    <name type="scientific">Mucilaginibacter celer</name>
    <dbReference type="NCBI Taxonomy" id="2305508"/>
    <lineage>
        <taxon>Bacteria</taxon>
        <taxon>Pseudomonadati</taxon>
        <taxon>Bacteroidota</taxon>
        <taxon>Sphingobacteriia</taxon>
        <taxon>Sphingobacteriales</taxon>
        <taxon>Sphingobacteriaceae</taxon>
        <taxon>Mucilaginibacter</taxon>
    </lineage>
</organism>